<dbReference type="Proteomes" id="UP000324907">
    <property type="component" value="Unassembled WGS sequence"/>
</dbReference>
<reference evidence="2 3" key="1">
    <citation type="submission" date="2019-07" db="EMBL/GenBank/DDBJ databases">
        <title>Genomes of Cafeteria roenbergensis.</title>
        <authorList>
            <person name="Fischer M.G."/>
            <person name="Hackl T."/>
            <person name="Roman M."/>
        </authorList>
    </citation>
    <scope>NUCLEOTIDE SEQUENCE [LARGE SCALE GENOMIC DNA]</scope>
    <source>
        <strain evidence="2 3">RCC970-E3</strain>
    </source>
</reference>
<organism evidence="2 3">
    <name type="scientific">Cafeteria roenbergensis</name>
    <name type="common">Marine flagellate</name>
    <dbReference type="NCBI Taxonomy" id="33653"/>
    <lineage>
        <taxon>Eukaryota</taxon>
        <taxon>Sar</taxon>
        <taxon>Stramenopiles</taxon>
        <taxon>Bigyra</taxon>
        <taxon>Opalozoa</taxon>
        <taxon>Bicosoecida</taxon>
        <taxon>Cafeteriaceae</taxon>
        <taxon>Cafeteria</taxon>
    </lineage>
</organism>
<evidence type="ECO:0000313" key="3">
    <source>
        <dbReference type="Proteomes" id="UP000324907"/>
    </source>
</evidence>
<feature type="region of interest" description="Disordered" evidence="1">
    <location>
        <begin position="245"/>
        <end position="266"/>
    </location>
</feature>
<dbReference type="EMBL" id="VLTL01000036">
    <property type="protein sequence ID" value="KAA0167003.1"/>
    <property type="molecule type" value="Genomic_DNA"/>
</dbReference>
<accession>A0A5A8DNL2</accession>
<sequence>MRSQRVLSFASRASHRAQTRSLWFQSEQVSLKRRRAQRIDWWNPGDRLKSVPDEVLYAMPPPPPAGARTMQQHRKWLLRTRIPVVLAFLFAAGHWTVSSLGDRRSLASEVERTAPWLGSLLAKLGVFPRYPEAEGFDRDFAFERVFLRYKQLTAAASSGQSEWGIPLREARADGRDGPLDAHEAKAALAAAAQGLPDRAAYLTLAQRLGVHAVSRDTAESVGALFDLVALEAAREARKAAAAADAAAARRRTPRDAAGNEGKGAAEDPGVSTVGWLLGWLGLAGSAPAAAASAAQGGTPLDGDKPGRHAAAPAGAAEDPECLMTVPLLAALCEELGLGFREAEARDALTETWAIRSGRMRMAPTDWLVIEPAAAAVRYRKKHGEQSAEDLAKAAEEVARASSELSGVDPTPGTDWGAGTAEAVAGSAGVGARARLVRYCDVFMYMAGLRGQAGVAGPGQGTQ</sequence>
<evidence type="ECO:0000313" key="2">
    <source>
        <dbReference type="EMBL" id="KAA0167003.1"/>
    </source>
</evidence>
<proteinExistence type="predicted"/>
<gene>
    <name evidence="2" type="ORF">FNF28_02926</name>
</gene>
<feature type="region of interest" description="Disordered" evidence="1">
    <location>
        <begin position="293"/>
        <end position="316"/>
    </location>
</feature>
<evidence type="ECO:0000256" key="1">
    <source>
        <dbReference type="SAM" id="MobiDB-lite"/>
    </source>
</evidence>
<comment type="caution">
    <text evidence="2">The sequence shown here is derived from an EMBL/GenBank/DDBJ whole genome shotgun (WGS) entry which is preliminary data.</text>
</comment>
<protein>
    <submittedName>
        <fullName evidence="2">Uncharacterized protein</fullName>
    </submittedName>
</protein>
<name>A0A5A8DNL2_CAFRO</name>
<dbReference type="AlphaFoldDB" id="A0A5A8DNL2"/>